<organism evidence="4 5">
    <name type="scientific">Deinococcus cellulosilyticus (strain DSM 18568 / NBRC 106333 / KACC 11606 / 5516J-15)</name>
    <dbReference type="NCBI Taxonomy" id="1223518"/>
    <lineage>
        <taxon>Bacteria</taxon>
        <taxon>Thermotogati</taxon>
        <taxon>Deinococcota</taxon>
        <taxon>Deinococci</taxon>
        <taxon>Deinococcales</taxon>
        <taxon>Deinococcaceae</taxon>
        <taxon>Deinococcus</taxon>
    </lineage>
</organism>
<dbReference type="GO" id="GO:0003723">
    <property type="term" value="F:RNA binding"/>
    <property type="evidence" value="ECO:0007669"/>
    <property type="project" value="UniProtKB-UniRule"/>
</dbReference>
<dbReference type="PROSITE" id="PS50084">
    <property type="entry name" value="KH_TYPE_1"/>
    <property type="match status" value="1"/>
</dbReference>
<dbReference type="EMBL" id="BJXB01000018">
    <property type="protein sequence ID" value="GEM48181.1"/>
    <property type="molecule type" value="Genomic_DNA"/>
</dbReference>
<dbReference type="Pfam" id="PF13083">
    <property type="entry name" value="KH_KhpA-B"/>
    <property type="match status" value="1"/>
</dbReference>
<sequence length="79" mass="8912">MRDLAEVVKYLAQSVVDHPESVVVKTKRGPETTYYIHVHDGEEGRIIGKNGRVIQAIRTIARGLNTNRNRVQVDLSSKK</sequence>
<evidence type="ECO:0000256" key="2">
    <source>
        <dbReference type="ARBA" id="ARBA00022884"/>
    </source>
</evidence>
<dbReference type="CDD" id="cd22533">
    <property type="entry name" value="KH-II_YlqC-like"/>
    <property type="match status" value="1"/>
</dbReference>
<evidence type="ECO:0000256" key="1">
    <source>
        <dbReference type="ARBA" id="ARBA00022490"/>
    </source>
</evidence>
<keyword evidence="5" id="KW-1185">Reference proteome</keyword>
<name>A0A511N6Y8_DEIC1</name>
<dbReference type="InterPro" id="IPR020627">
    <property type="entry name" value="KhpA"/>
</dbReference>
<protein>
    <submittedName>
        <fullName evidence="4">RNA-binding protein</fullName>
    </submittedName>
</protein>
<gene>
    <name evidence="4" type="ORF">DC3_38160</name>
</gene>
<dbReference type="Proteomes" id="UP000321306">
    <property type="component" value="Unassembled WGS sequence"/>
</dbReference>
<dbReference type="InterPro" id="IPR015946">
    <property type="entry name" value="KH_dom-like_a/b"/>
</dbReference>
<dbReference type="OrthoDB" id="9812389at2"/>
<evidence type="ECO:0000313" key="4">
    <source>
        <dbReference type="EMBL" id="GEM48181.1"/>
    </source>
</evidence>
<dbReference type="Gene3D" id="3.30.300.20">
    <property type="match status" value="1"/>
</dbReference>
<evidence type="ECO:0000313" key="5">
    <source>
        <dbReference type="Proteomes" id="UP000321306"/>
    </source>
</evidence>
<dbReference type="PANTHER" id="PTHR34654">
    <property type="entry name" value="UPF0109 PROTEIN SCO5592"/>
    <property type="match status" value="1"/>
</dbReference>
<dbReference type="SUPFAM" id="SSF54814">
    <property type="entry name" value="Prokaryotic type KH domain (KH-domain type II)"/>
    <property type="match status" value="1"/>
</dbReference>
<proteinExistence type="predicted"/>
<keyword evidence="2 3" id="KW-0694">RNA-binding</keyword>
<dbReference type="RefSeq" id="WP_146887055.1">
    <property type="nucleotide sequence ID" value="NZ_BJXB01000018.1"/>
</dbReference>
<keyword evidence="1" id="KW-0963">Cytoplasm</keyword>
<evidence type="ECO:0000256" key="3">
    <source>
        <dbReference type="PROSITE-ProRule" id="PRU00117"/>
    </source>
</evidence>
<dbReference type="AlphaFoldDB" id="A0A511N6Y8"/>
<dbReference type="PANTHER" id="PTHR34654:SF1">
    <property type="entry name" value="RNA-BINDING PROTEIN KHPA"/>
    <property type="match status" value="1"/>
</dbReference>
<reference evidence="4 5" key="1">
    <citation type="submission" date="2019-07" db="EMBL/GenBank/DDBJ databases">
        <title>Whole genome shotgun sequence of Deinococcus cellulosilyticus NBRC 106333.</title>
        <authorList>
            <person name="Hosoyama A."/>
            <person name="Uohara A."/>
            <person name="Ohji S."/>
            <person name="Ichikawa N."/>
        </authorList>
    </citation>
    <scope>NUCLEOTIDE SEQUENCE [LARGE SCALE GENOMIC DNA]</scope>
    <source>
        <strain evidence="4 5">NBRC 106333</strain>
    </source>
</reference>
<comment type="caution">
    <text evidence="4">The sequence shown here is derived from an EMBL/GenBank/DDBJ whole genome shotgun (WGS) entry which is preliminary data.</text>
</comment>
<dbReference type="InterPro" id="IPR009019">
    <property type="entry name" value="KH_sf_prok-type"/>
</dbReference>
<accession>A0A511N6Y8</accession>